<dbReference type="GO" id="GO:1990247">
    <property type="term" value="F:N6-methyladenosine-containing RNA reader activity"/>
    <property type="evidence" value="ECO:0007669"/>
    <property type="project" value="TreeGrafter"/>
</dbReference>
<protein>
    <recommendedName>
        <fullName evidence="2">YTH domain-containing protein</fullName>
    </recommendedName>
</protein>
<dbReference type="GO" id="GO:0005654">
    <property type="term" value="C:nucleoplasm"/>
    <property type="evidence" value="ECO:0007669"/>
    <property type="project" value="TreeGrafter"/>
</dbReference>
<comment type="caution">
    <text evidence="3">The sequence shown here is derived from an EMBL/GenBank/DDBJ whole genome shotgun (WGS) entry which is preliminary data.</text>
</comment>
<dbReference type="PROSITE" id="PS50882">
    <property type="entry name" value="YTH"/>
    <property type="match status" value="1"/>
</dbReference>
<feature type="compositionally biased region" description="Low complexity" evidence="1">
    <location>
        <begin position="367"/>
        <end position="381"/>
    </location>
</feature>
<dbReference type="Gene3D" id="3.30.70.330">
    <property type="match status" value="1"/>
</dbReference>
<dbReference type="InterPro" id="IPR045168">
    <property type="entry name" value="YTH_prot"/>
</dbReference>
<dbReference type="VEuPathDB" id="FungiDB:SMAC_04231"/>
<evidence type="ECO:0000313" key="4">
    <source>
        <dbReference type="Proteomes" id="UP000433876"/>
    </source>
</evidence>
<dbReference type="GO" id="GO:0000381">
    <property type="term" value="P:regulation of alternative mRNA splicing, via spliceosome"/>
    <property type="evidence" value="ECO:0007669"/>
    <property type="project" value="TreeGrafter"/>
</dbReference>
<gene>
    <name evidence="3" type="ORF">SMACR_04231</name>
</gene>
<feature type="domain" description="YTH" evidence="2">
    <location>
        <begin position="435"/>
        <end position="651"/>
    </location>
</feature>
<sequence>MGDIRDQPTPSESPEPAEPTDSTTATAGSPPAITSQYLGQTVSESATMYRPVGVQQQQQQQQQHHQQYQQQQQHYSNGPHGFSAQLDTPSQHGLSRAGLFNMGTMASALPHVSYRPPPYSPGQQPSYNSLAGPSSNMANQMGMAPYGSQGNTSGWIGAQQQWYLSQNIGQYFGHPISPSPQVSLPQRPEYGYHSSGVIVGQQPHPNAHYYYPPGASFAGQASQAHGQTIPGHYATRGTQLDATRSVQPQYGAHVAPDAGSVEPSNGSVEGRHNLVRGPPRKPRQSGHAIWIGNLPPQTNLMELVHHVVKEAPGLESLFLISKSNCAFANFQDEETCAGAQQKLHDSKFQSVRLVSRLRKSMVEGASGVTAPTGPAASTPPGCSTQNVGGSREGAGGTALNGSTEPAAAAPTKGSDASEQKSNGGPAPNGMQGLKDRYFVLKSLTVEDLELSVRTKVWATQSHNEEVLNNAFKNADNIYLIFSANKSGEYFGYARMTSPIDDDPAAAIEFAPKAQPSSEVDLPKAIPTEATEFAPKGRIIDDSARGTIFWEVVREEEDAGQTSQEQDGTATDAGLQKALDEDAASVNGTEAVGGESKAWGKPFSLEWLSTTRLPFYRTRGLRNPWNSNREVKIARDGTELQPGVGKKLISLFNRSHIPAPSLIPAVPRLHPFNPMVPTTLPGVSPLPMSTPAPMMAGYPPPLRSPVYQP</sequence>
<feature type="region of interest" description="Disordered" evidence="1">
    <location>
        <begin position="253"/>
        <end position="287"/>
    </location>
</feature>
<feature type="region of interest" description="Disordered" evidence="1">
    <location>
        <begin position="114"/>
        <end position="133"/>
    </location>
</feature>
<reference evidence="3 4" key="1">
    <citation type="submission" date="2017-07" db="EMBL/GenBank/DDBJ databases">
        <title>Genome sequence of the Sordaria macrospora wild type strain R19027.</title>
        <authorList>
            <person name="Nowrousian M."/>
            <person name="Teichert I."/>
            <person name="Kueck U."/>
        </authorList>
    </citation>
    <scope>NUCLEOTIDE SEQUENCE [LARGE SCALE GENOMIC DNA]</scope>
    <source>
        <strain evidence="3 4">R19027</strain>
        <tissue evidence="3">Mycelium</tissue>
    </source>
</reference>
<dbReference type="GO" id="GO:0003729">
    <property type="term" value="F:mRNA binding"/>
    <property type="evidence" value="ECO:0007669"/>
    <property type="project" value="TreeGrafter"/>
</dbReference>
<evidence type="ECO:0000313" key="3">
    <source>
        <dbReference type="EMBL" id="KAA8631862.1"/>
    </source>
</evidence>
<dbReference type="Gene3D" id="3.10.590.10">
    <property type="entry name" value="ph1033 like domains"/>
    <property type="match status" value="1"/>
</dbReference>
<dbReference type="AlphaFoldDB" id="A0A8S8ZUC8"/>
<feature type="compositionally biased region" description="Low complexity" evidence="1">
    <location>
        <begin position="55"/>
        <end position="75"/>
    </location>
</feature>
<dbReference type="InterPro" id="IPR000504">
    <property type="entry name" value="RRM_dom"/>
</dbReference>
<dbReference type="GO" id="GO:0000398">
    <property type="term" value="P:mRNA splicing, via spliceosome"/>
    <property type="evidence" value="ECO:0007669"/>
    <property type="project" value="TreeGrafter"/>
</dbReference>
<dbReference type="EMBL" id="NMPR01000067">
    <property type="protein sequence ID" value="KAA8631862.1"/>
    <property type="molecule type" value="Genomic_DNA"/>
</dbReference>
<dbReference type="Pfam" id="PF04146">
    <property type="entry name" value="YTH"/>
    <property type="match status" value="1"/>
</dbReference>
<dbReference type="InterPro" id="IPR057720">
    <property type="entry name" value="RRM_YTH1"/>
</dbReference>
<dbReference type="PANTHER" id="PTHR12357:SF3">
    <property type="entry name" value="YTH DOMAIN-CONTAINING PROTEIN 1"/>
    <property type="match status" value="1"/>
</dbReference>
<dbReference type="InterPro" id="IPR012677">
    <property type="entry name" value="Nucleotide-bd_a/b_plait_sf"/>
</dbReference>
<dbReference type="InterPro" id="IPR007275">
    <property type="entry name" value="YTH_domain"/>
</dbReference>
<dbReference type="InterPro" id="IPR035979">
    <property type="entry name" value="RBD_domain_sf"/>
</dbReference>
<feature type="compositionally biased region" description="Low complexity" evidence="1">
    <location>
        <begin position="18"/>
        <end position="27"/>
    </location>
</feature>
<name>A0A8S8ZUC8_SORMA</name>
<evidence type="ECO:0000256" key="1">
    <source>
        <dbReference type="SAM" id="MobiDB-lite"/>
    </source>
</evidence>
<dbReference type="PANTHER" id="PTHR12357">
    <property type="entry name" value="YTH YT521-B HOMOLOGY DOMAIN-CONTAINING"/>
    <property type="match status" value="1"/>
</dbReference>
<accession>A0A8S8ZUC8</accession>
<dbReference type="CDD" id="cd21134">
    <property type="entry name" value="YTH"/>
    <property type="match status" value="1"/>
</dbReference>
<feature type="compositionally biased region" description="Polar residues" evidence="1">
    <location>
        <begin position="32"/>
        <end position="46"/>
    </location>
</feature>
<organism evidence="3 4">
    <name type="scientific">Sordaria macrospora</name>
    <dbReference type="NCBI Taxonomy" id="5147"/>
    <lineage>
        <taxon>Eukaryota</taxon>
        <taxon>Fungi</taxon>
        <taxon>Dikarya</taxon>
        <taxon>Ascomycota</taxon>
        <taxon>Pezizomycotina</taxon>
        <taxon>Sordariomycetes</taxon>
        <taxon>Sordariomycetidae</taxon>
        <taxon>Sordariales</taxon>
        <taxon>Sordariaceae</taxon>
        <taxon>Sordaria</taxon>
    </lineage>
</organism>
<proteinExistence type="predicted"/>
<dbReference type="SMART" id="SM00360">
    <property type="entry name" value="RRM"/>
    <property type="match status" value="1"/>
</dbReference>
<feature type="region of interest" description="Disordered" evidence="1">
    <location>
        <begin position="1"/>
        <end position="96"/>
    </location>
</feature>
<feature type="region of interest" description="Disordered" evidence="1">
    <location>
        <begin position="365"/>
        <end position="431"/>
    </location>
</feature>
<dbReference type="Pfam" id="PF25701">
    <property type="entry name" value="RRM_YTH1"/>
    <property type="match status" value="1"/>
</dbReference>
<dbReference type="SUPFAM" id="SSF54928">
    <property type="entry name" value="RNA-binding domain, RBD"/>
    <property type="match status" value="1"/>
</dbReference>
<evidence type="ECO:0000259" key="2">
    <source>
        <dbReference type="PROSITE" id="PS50882"/>
    </source>
</evidence>
<dbReference type="Proteomes" id="UP000433876">
    <property type="component" value="Unassembled WGS sequence"/>
</dbReference>